<keyword evidence="1" id="KW-1133">Transmembrane helix</keyword>
<protein>
    <recommendedName>
        <fullName evidence="4">SHOCT domain-containing protein</fullName>
    </recommendedName>
</protein>
<evidence type="ECO:0000313" key="2">
    <source>
        <dbReference type="EMBL" id="AGS39639.1"/>
    </source>
</evidence>
<evidence type="ECO:0000256" key="1">
    <source>
        <dbReference type="SAM" id="Phobius"/>
    </source>
</evidence>
<sequence length="69" mass="8033">MDDENWTGWLAINLLLWLLLLIVLIVTNVRLSLQDKSEGIPAKKILDKRYANGEICKEEYEEILKNLGY</sequence>
<dbReference type="Proteomes" id="UP000015380">
    <property type="component" value="Chromosome"/>
</dbReference>
<keyword evidence="3" id="KW-1185">Reference proteome</keyword>
<evidence type="ECO:0008006" key="4">
    <source>
        <dbReference type="Google" id="ProtNLM"/>
    </source>
</evidence>
<gene>
    <name evidence="2" type="ORF">CYCME_1310</name>
</gene>
<reference evidence="3" key="2">
    <citation type="journal article" date="2016" name="Environ. Microbiol. Rep.">
        <title>Analysis of defence systems and a conjugative IncP-1 plasmid in the marine polyaromatic hydrocarbons-degrading bacterium Cycloclasticus sp. 78-ME.</title>
        <authorList>
            <person name="Yakimov M.M."/>
            <person name="Crisafi F."/>
            <person name="Messina E."/>
            <person name="Smedile F."/>
            <person name="Lopatina A."/>
            <person name="Denaro R."/>
            <person name="Pieper D.H."/>
            <person name="Golyshin P.N."/>
            <person name="Giuliano L."/>
        </authorList>
    </citation>
    <scope>NUCLEOTIDE SEQUENCE [LARGE SCALE GENOMIC DNA]</scope>
    <source>
        <strain evidence="3">78-ME</strain>
    </source>
</reference>
<name>S5T7R7_9GAMM</name>
<keyword evidence="1" id="KW-0472">Membrane</keyword>
<dbReference type="PATRIC" id="fig|1198232.3.peg.1305"/>
<accession>S5T7R7</accession>
<dbReference type="EMBL" id="CP005996">
    <property type="protein sequence ID" value="AGS39639.1"/>
    <property type="molecule type" value="Genomic_DNA"/>
</dbReference>
<organism evidence="2 3">
    <name type="scientific">Cycloclasticus zancles 78-ME</name>
    <dbReference type="NCBI Taxonomy" id="1198232"/>
    <lineage>
        <taxon>Bacteria</taxon>
        <taxon>Pseudomonadati</taxon>
        <taxon>Pseudomonadota</taxon>
        <taxon>Gammaproteobacteria</taxon>
        <taxon>Thiotrichales</taxon>
        <taxon>Piscirickettsiaceae</taxon>
        <taxon>Cycloclasticus</taxon>
    </lineage>
</organism>
<reference evidence="2 3" key="1">
    <citation type="submission" date="2013-05" db="EMBL/GenBank/DDBJ databases">
        <title>Between feast and famine: a lifestyle of most important marine PAH-degrading bacterium Cycloclasticus sp. 7ME.</title>
        <authorList>
            <person name="Yakimov M.M."/>
            <person name="Messina E."/>
            <person name="Genovese M."/>
            <person name="Denaro R."/>
            <person name="Crisafi F."/>
            <person name="Russo D."/>
            <person name="Cappello S."/>
            <person name="Santisi S."/>
            <person name="Smedile F."/>
            <person name="Golyshina O.V."/>
            <person name="Tran H."/>
            <person name="Pieper D.H."/>
            <person name="Golyshin P.N."/>
            <person name="Giuliano L."/>
        </authorList>
    </citation>
    <scope>NUCLEOTIDE SEQUENCE [LARGE SCALE GENOMIC DNA]</scope>
    <source>
        <strain evidence="2 3">78-ME</strain>
    </source>
</reference>
<keyword evidence="1" id="KW-0812">Transmembrane</keyword>
<dbReference type="AlphaFoldDB" id="S5T7R7"/>
<proteinExistence type="predicted"/>
<dbReference type="HOGENOM" id="CLU_159099_0_1_6"/>
<evidence type="ECO:0000313" key="3">
    <source>
        <dbReference type="Proteomes" id="UP000015380"/>
    </source>
</evidence>
<feature type="transmembrane region" description="Helical" evidence="1">
    <location>
        <begin position="6"/>
        <end position="26"/>
    </location>
</feature>
<dbReference type="KEGG" id="cza:CYCME_1310"/>